<feature type="compositionally biased region" description="Basic and acidic residues" evidence="5">
    <location>
        <begin position="11"/>
        <end position="24"/>
    </location>
</feature>
<dbReference type="Proteomes" id="UP000053732">
    <property type="component" value="Unassembled WGS sequence"/>
</dbReference>
<dbReference type="EMBL" id="HG793140">
    <property type="protein sequence ID" value="CRL22298.1"/>
    <property type="molecule type" value="Genomic_DNA"/>
</dbReference>
<feature type="transmembrane region" description="Helical" evidence="6">
    <location>
        <begin position="197"/>
        <end position="218"/>
    </location>
</feature>
<evidence type="ECO:0000256" key="3">
    <source>
        <dbReference type="ARBA" id="ARBA00022989"/>
    </source>
</evidence>
<keyword evidence="2 6" id="KW-0812">Transmembrane</keyword>
<sequence length="500" mass="54562">MASDTEQATLNREENGSDSDHLSKEPIAVPALDWDGPTDPVIPPNTNVIEQSCSPRSQNNPRNFSTPKKVFITACLASLVCIATFGSSVMSPASGQLIHEFGISKEVSVLATALYVLGFAVGPLLFGPASEVLGRKYPLSVGVFLFAIFSIPIAVAKNVATIFVCRFFCGTFAAAPLAIAGGGLADLWEPLSRGIAVAGFASATFLGPVLGPLVGGFITKSHLGWRWTQWLSIIFSLVFLAIYFVFCPETYSPVVLAQLAKKRGHMPPGGKVDFKQLARVYMLRPFIMLVQEPILALLTLYMGFIYGFLYLCFEAFPIAFEEHRGWDIGIGSLPFLSITVGVLIGVVIIIVHTMTRMRRKLETVGDAPEERLVPMMIGSIMMPAGIFWFAWTSNTSLPWAPQVVSGVFIGCGILLIFLQGMNYIIDVYKVMANSAISINAMFRGLLGAGFPLFASYMFDNLGVPWAMSLLGFLCVALVPVPFLFFIYGERIRKWSKFTAH</sequence>
<feature type="transmembrane region" description="Helical" evidence="6">
    <location>
        <begin position="70"/>
        <end position="87"/>
    </location>
</feature>
<evidence type="ECO:0000256" key="1">
    <source>
        <dbReference type="ARBA" id="ARBA00004141"/>
    </source>
</evidence>
<dbReference type="InterPro" id="IPR036259">
    <property type="entry name" value="MFS_trans_sf"/>
</dbReference>
<feature type="transmembrane region" description="Helical" evidence="6">
    <location>
        <begin position="328"/>
        <end position="351"/>
    </location>
</feature>
<evidence type="ECO:0000256" key="4">
    <source>
        <dbReference type="ARBA" id="ARBA00023136"/>
    </source>
</evidence>
<dbReference type="Gene3D" id="1.20.1250.20">
    <property type="entry name" value="MFS general substrate transporter like domains"/>
    <property type="match status" value="1"/>
</dbReference>
<dbReference type="InterPro" id="IPR020846">
    <property type="entry name" value="MFS_dom"/>
</dbReference>
<feature type="compositionally biased region" description="Polar residues" evidence="5">
    <location>
        <begin position="1"/>
        <end position="10"/>
    </location>
</feature>
<dbReference type="GO" id="GO:0005886">
    <property type="term" value="C:plasma membrane"/>
    <property type="evidence" value="ECO:0007669"/>
    <property type="project" value="TreeGrafter"/>
</dbReference>
<feature type="region of interest" description="Disordered" evidence="5">
    <location>
        <begin position="1"/>
        <end position="61"/>
    </location>
</feature>
<evidence type="ECO:0000256" key="5">
    <source>
        <dbReference type="SAM" id="MobiDB-lite"/>
    </source>
</evidence>
<gene>
    <name evidence="8" type="ORF">PCAMFM013_S007g000279</name>
</gene>
<keyword evidence="9" id="KW-1185">Reference proteome</keyword>
<evidence type="ECO:0000259" key="7">
    <source>
        <dbReference type="PROSITE" id="PS50850"/>
    </source>
</evidence>
<accession>A0A0G4P7I2</accession>
<dbReference type="InterPro" id="IPR011701">
    <property type="entry name" value="MFS"/>
</dbReference>
<evidence type="ECO:0000313" key="8">
    <source>
        <dbReference type="EMBL" id="CRL22298.1"/>
    </source>
</evidence>
<feature type="transmembrane region" description="Helical" evidence="6">
    <location>
        <begin position="230"/>
        <end position="256"/>
    </location>
</feature>
<feature type="compositionally biased region" description="Polar residues" evidence="5">
    <location>
        <begin position="44"/>
        <end position="61"/>
    </location>
</feature>
<proteinExistence type="predicted"/>
<dbReference type="FunFam" id="1.20.1250.20:FF:000011">
    <property type="entry name" value="MFS multidrug transporter, putative"/>
    <property type="match status" value="1"/>
</dbReference>
<feature type="domain" description="Major facilitator superfamily (MFS) profile" evidence="7">
    <location>
        <begin position="72"/>
        <end position="491"/>
    </location>
</feature>
<dbReference type="PROSITE" id="PS50850">
    <property type="entry name" value="MFS"/>
    <property type="match status" value="1"/>
</dbReference>
<dbReference type="SUPFAM" id="SSF103473">
    <property type="entry name" value="MFS general substrate transporter"/>
    <property type="match status" value="1"/>
</dbReference>
<feature type="transmembrane region" description="Helical" evidence="6">
    <location>
        <begin position="107"/>
        <end position="125"/>
    </location>
</feature>
<dbReference type="PANTHER" id="PTHR23502">
    <property type="entry name" value="MAJOR FACILITATOR SUPERFAMILY"/>
    <property type="match status" value="1"/>
</dbReference>
<name>A0A0G4P7I2_PENC3</name>
<evidence type="ECO:0000256" key="6">
    <source>
        <dbReference type="SAM" id="Phobius"/>
    </source>
</evidence>
<dbReference type="PANTHER" id="PTHR23502:SF47">
    <property type="entry name" value="MAJOR FACILITATOR SUPERFAMILY (MFS) PROFILE DOMAIN-CONTAINING PROTEIN-RELATED"/>
    <property type="match status" value="1"/>
</dbReference>
<feature type="transmembrane region" description="Helical" evidence="6">
    <location>
        <begin position="403"/>
        <end position="424"/>
    </location>
</feature>
<keyword evidence="3 6" id="KW-1133">Transmembrane helix</keyword>
<keyword evidence="4 6" id="KW-0472">Membrane</keyword>
<feature type="transmembrane region" description="Helical" evidence="6">
    <location>
        <begin position="372"/>
        <end position="391"/>
    </location>
</feature>
<dbReference type="GO" id="GO:0022857">
    <property type="term" value="F:transmembrane transporter activity"/>
    <property type="evidence" value="ECO:0007669"/>
    <property type="project" value="InterPro"/>
</dbReference>
<evidence type="ECO:0000256" key="2">
    <source>
        <dbReference type="ARBA" id="ARBA00022692"/>
    </source>
</evidence>
<dbReference type="CDD" id="cd17323">
    <property type="entry name" value="MFS_Tpo1_MDR_like"/>
    <property type="match status" value="1"/>
</dbReference>
<feature type="transmembrane region" description="Helical" evidence="6">
    <location>
        <begin position="436"/>
        <end position="458"/>
    </location>
</feature>
<protein>
    <submittedName>
        <fullName evidence="8">Sucrose/H+ symporter, plant</fullName>
    </submittedName>
</protein>
<reference evidence="8 9" key="1">
    <citation type="journal article" date="2014" name="Nat. Commun.">
        <title>Multiple recent horizontal transfers of a large genomic region in cheese making fungi.</title>
        <authorList>
            <person name="Cheeseman K."/>
            <person name="Ropars J."/>
            <person name="Renault P."/>
            <person name="Dupont J."/>
            <person name="Gouzy J."/>
            <person name="Branca A."/>
            <person name="Abraham A.L."/>
            <person name="Ceppi M."/>
            <person name="Conseiller E."/>
            <person name="Debuchy R."/>
            <person name="Malagnac F."/>
            <person name="Goarin A."/>
            <person name="Silar P."/>
            <person name="Lacoste S."/>
            <person name="Sallet E."/>
            <person name="Bensimon A."/>
            <person name="Giraud T."/>
            <person name="Brygoo Y."/>
        </authorList>
    </citation>
    <scope>NUCLEOTIDE SEQUENCE [LARGE SCALE GENOMIC DNA]</scope>
    <source>
        <strain evidence="9">FM 013</strain>
    </source>
</reference>
<feature type="transmembrane region" description="Helical" evidence="6">
    <location>
        <begin position="294"/>
        <end position="316"/>
    </location>
</feature>
<comment type="subcellular location">
    <subcellularLocation>
        <location evidence="1">Membrane</location>
        <topology evidence="1">Multi-pass membrane protein</topology>
    </subcellularLocation>
</comment>
<dbReference type="AlphaFoldDB" id="A0A0G4P7I2"/>
<feature type="transmembrane region" description="Helical" evidence="6">
    <location>
        <begin position="137"/>
        <end position="155"/>
    </location>
</feature>
<dbReference type="STRING" id="1429867.A0A0G4P7I2"/>
<feature type="transmembrane region" description="Helical" evidence="6">
    <location>
        <begin position="161"/>
        <end position="185"/>
    </location>
</feature>
<organism evidence="8 9">
    <name type="scientific">Penicillium camemberti (strain FM 013)</name>
    <dbReference type="NCBI Taxonomy" id="1429867"/>
    <lineage>
        <taxon>Eukaryota</taxon>
        <taxon>Fungi</taxon>
        <taxon>Dikarya</taxon>
        <taxon>Ascomycota</taxon>
        <taxon>Pezizomycotina</taxon>
        <taxon>Eurotiomycetes</taxon>
        <taxon>Eurotiomycetidae</taxon>
        <taxon>Eurotiales</taxon>
        <taxon>Aspergillaceae</taxon>
        <taxon>Penicillium</taxon>
    </lineage>
</organism>
<feature type="transmembrane region" description="Helical" evidence="6">
    <location>
        <begin position="464"/>
        <end position="487"/>
    </location>
</feature>
<evidence type="ECO:0000313" key="9">
    <source>
        <dbReference type="Proteomes" id="UP000053732"/>
    </source>
</evidence>
<dbReference type="Pfam" id="PF07690">
    <property type="entry name" value="MFS_1"/>
    <property type="match status" value="1"/>
</dbReference>